<dbReference type="PANTHER" id="PTHR46344:SF27">
    <property type="entry name" value="KELCH REPEAT SUPERFAMILY PROTEIN"/>
    <property type="match status" value="1"/>
</dbReference>
<dbReference type="Pfam" id="PF01344">
    <property type="entry name" value="Kelch_1"/>
    <property type="match status" value="3"/>
</dbReference>
<dbReference type="SUPFAM" id="SSF117281">
    <property type="entry name" value="Kelch motif"/>
    <property type="match status" value="1"/>
</dbReference>
<dbReference type="Gene3D" id="2.120.10.80">
    <property type="entry name" value="Kelch-type beta propeller"/>
    <property type="match status" value="1"/>
</dbReference>
<evidence type="ECO:0000256" key="2">
    <source>
        <dbReference type="ARBA" id="ARBA00022737"/>
    </source>
</evidence>
<name>A0A0N4YQU4_NIPBR</name>
<keyword evidence="1" id="KW-0880">Kelch repeat</keyword>
<reference evidence="5" key="1">
    <citation type="submission" date="2017-02" db="UniProtKB">
        <authorList>
            <consortium name="WormBaseParasite"/>
        </authorList>
    </citation>
    <scope>IDENTIFICATION</scope>
</reference>
<organism evidence="5">
    <name type="scientific">Nippostrongylus brasiliensis</name>
    <name type="common">Rat hookworm</name>
    <dbReference type="NCBI Taxonomy" id="27835"/>
    <lineage>
        <taxon>Eukaryota</taxon>
        <taxon>Metazoa</taxon>
        <taxon>Ecdysozoa</taxon>
        <taxon>Nematoda</taxon>
        <taxon>Chromadorea</taxon>
        <taxon>Rhabditida</taxon>
        <taxon>Rhabditina</taxon>
        <taxon>Rhabditomorpha</taxon>
        <taxon>Strongyloidea</taxon>
        <taxon>Heligmosomidae</taxon>
        <taxon>Nippostrongylus</taxon>
    </lineage>
</organism>
<dbReference type="PANTHER" id="PTHR46344">
    <property type="entry name" value="OS02G0202900 PROTEIN"/>
    <property type="match status" value="1"/>
</dbReference>
<reference evidence="3 4" key="2">
    <citation type="submission" date="2018-11" db="EMBL/GenBank/DDBJ databases">
        <authorList>
            <consortium name="Pathogen Informatics"/>
        </authorList>
    </citation>
    <scope>NUCLEOTIDE SEQUENCE [LARGE SCALE GENOMIC DNA]</scope>
</reference>
<accession>A0A0N4YQU4</accession>
<evidence type="ECO:0000313" key="4">
    <source>
        <dbReference type="Proteomes" id="UP000271162"/>
    </source>
</evidence>
<sequence length="155" mass="17252">MQHCRSALGVTALNGIIFAVGGWGDSLHEEAEMLDPRQGKWISLPSMMKARFGCGLAAIDGLLYAAGGYGMQCLNSVLFSFQRFTRFLICDVQVEVYDPRACRWTTAQPLLKKRYDAGVTVFRDQVVVVGGCDENKMDLSSAEVIPRIQFYFDLI</sequence>
<dbReference type="Proteomes" id="UP000271162">
    <property type="component" value="Unassembled WGS sequence"/>
</dbReference>
<dbReference type="STRING" id="27835.A0A0N4YQU4"/>
<keyword evidence="2" id="KW-0677">Repeat</keyword>
<dbReference type="SMART" id="SM00612">
    <property type="entry name" value="Kelch"/>
    <property type="match status" value="2"/>
</dbReference>
<dbReference type="InterPro" id="IPR015915">
    <property type="entry name" value="Kelch-typ_b-propeller"/>
</dbReference>
<evidence type="ECO:0000256" key="1">
    <source>
        <dbReference type="ARBA" id="ARBA00022441"/>
    </source>
</evidence>
<evidence type="ECO:0000313" key="3">
    <source>
        <dbReference type="EMBL" id="VDL83354.1"/>
    </source>
</evidence>
<keyword evidence="4" id="KW-1185">Reference proteome</keyword>
<gene>
    <name evidence="3" type="ORF">NBR_LOCUS19618</name>
</gene>
<dbReference type="EMBL" id="UYSL01024328">
    <property type="protein sequence ID" value="VDL83354.1"/>
    <property type="molecule type" value="Genomic_DNA"/>
</dbReference>
<proteinExistence type="predicted"/>
<dbReference type="InterPro" id="IPR006652">
    <property type="entry name" value="Kelch_1"/>
</dbReference>
<dbReference type="WBParaSite" id="NBR_0001961601-mRNA-1">
    <property type="protein sequence ID" value="NBR_0001961601-mRNA-1"/>
    <property type="gene ID" value="NBR_0001961601"/>
</dbReference>
<evidence type="ECO:0000313" key="5">
    <source>
        <dbReference type="WBParaSite" id="NBR_0001961601-mRNA-1"/>
    </source>
</evidence>
<protein>
    <submittedName>
        <fullName evidence="5">Kelch-like protein 7 (inferred by orthology to a human protein)</fullName>
    </submittedName>
</protein>
<dbReference type="AlphaFoldDB" id="A0A0N4YQU4"/>